<dbReference type="PANTHER" id="PTHR36512:SF3">
    <property type="entry name" value="BLR5678 PROTEIN"/>
    <property type="match status" value="1"/>
</dbReference>
<name>A0A542WZG5_9MICO</name>
<dbReference type="Proteomes" id="UP000318336">
    <property type="component" value="Unassembled WGS sequence"/>
</dbReference>
<keyword evidence="2" id="KW-0645">Protease</keyword>
<dbReference type="Gene3D" id="3.60.70.12">
    <property type="entry name" value="L-amino peptidase D-ALA esterase/amidase"/>
    <property type="match status" value="1"/>
</dbReference>
<dbReference type="SUPFAM" id="SSF56266">
    <property type="entry name" value="DmpA/ArgJ-like"/>
    <property type="match status" value="1"/>
</dbReference>
<evidence type="ECO:0000313" key="2">
    <source>
        <dbReference type="EMBL" id="TQL28932.1"/>
    </source>
</evidence>
<keyword evidence="3" id="KW-1185">Reference proteome</keyword>
<sequence length="366" mass="36936">MDGRVMTETVAGPTNSLHDVTGLRVGHAQRIGDGWLTGTTCVLTGPDGAVGGVDVRGGGPGTRETDLLDPRNAVERVHAVVLSGGSAFGLAAATGVMERLDDAGIGFPLGDIVVPIVPAAVVFDLGRGGDFRARPDADMGAAAYDDAVSVDATAGVVEGNVGGGTGSKVGGLKGAVGSASAVLPDGTTVAAVVVANAIGSSADPVTGELYAARFGLPGDFPPMNPADPAEVAAARRLAEERAKASGMPPYAMATTIGVVATDATLGKAQCQKLAGIGHDGLARAVRPVHTMFDGDTIFALATCARDVPDAWRFHAILEAGADCVTRAVGRAVLAAESVTAAGITWRSYRDALPSVFRGQPRFQDRS</sequence>
<dbReference type="PANTHER" id="PTHR36512">
    <property type="entry name" value="D-AMINOPEPTIDASE"/>
    <property type="match status" value="1"/>
</dbReference>
<dbReference type="Pfam" id="PF03576">
    <property type="entry name" value="Peptidase_S58"/>
    <property type="match status" value="1"/>
</dbReference>
<dbReference type="InterPro" id="IPR005321">
    <property type="entry name" value="Peptidase_S58_DmpA"/>
</dbReference>
<gene>
    <name evidence="2" type="ORF">FB554_3241</name>
</gene>
<protein>
    <submittedName>
        <fullName evidence="2">L-aminopeptidase/D-esterase-like protein</fullName>
    </submittedName>
</protein>
<accession>A0A542WZG5</accession>
<dbReference type="InterPro" id="IPR016117">
    <property type="entry name" value="ArgJ-like_dom_sf"/>
</dbReference>
<evidence type="ECO:0000256" key="1">
    <source>
        <dbReference type="ARBA" id="ARBA00007068"/>
    </source>
</evidence>
<dbReference type="AlphaFoldDB" id="A0A542WZG5"/>
<dbReference type="RefSeq" id="WP_236022179.1">
    <property type="nucleotide sequence ID" value="NZ_CAJTBP010000001.1"/>
</dbReference>
<reference evidence="2 3" key="1">
    <citation type="submission" date="2019-06" db="EMBL/GenBank/DDBJ databases">
        <title>Sequencing the genomes of 1000 actinobacteria strains.</title>
        <authorList>
            <person name="Klenk H.-P."/>
        </authorList>
    </citation>
    <scope>NUCLEOTIDE SEQUENCE [LARGE SCALE GENOMIC DNA]</scope>
    <source>
        <strain evidence="2 3">DSM 24617</strain>
    </source>
</reference>
<dbReference type="GO" id="GO:0004177">
    <property type="term" value="F:aminopeptidase activity"/>
    <property type="evidence" value="ECO:0007669"/>
    <property type="project" value="UniProtKB-KW"/>
</dbReference>
<organism evidence="2 3">
    <name type="scientific">Barrientosiimonas humi</name>
    <dbReference type="NCBI Taxonomy" id="999931"/>
    <lineage>
        <taxon>Bacteria</taxon>
        <taxon>Bacillati</taxon>
        <taxon>Actinomycetota</taxon>
        <taxon>Actinomycetes</taxon>
        <taxon>Micrococcales</taxon>
        <taxon>Dermacoccaceae</taxon>
        <taxon>Barrientosiimonas</taxon>
    </lineage>
</organism>
<keyword evidence="2" id="KW-0378">Hydrolase</keyword>
<evidence type="ECO:0000313" key="3">
    <source>
        <dbReference type="Proteomes" id="UP000318336"/>
    </source>
</evidence>
<comment type="caution">
    <text evidence="2">The sequence shown here is derived from an EMBL/GenBank/DDBJ whole genome shotgun (WGS) entry which is preliminary data.</text>
</comment>
<keyword evidence="2" id="KW-0031">Aminopeptidase</keyword>
<dbReference type="EMBL" id="VFOK01000002">
    <property type="protein sequence ID" value="TQL28932.1"/>
    <property type="molecule type" value="Genomic_DNA"/>
</dbReference>
<proteinExistence type="inferred from homology"/>
<comment type="similarity">
    <text evidence="1">Belongs to the peptidase S58 family.</text>
</comment>